<evidence type="ECO:0000256" key="2">
    <source>
        <dbReference type="ARBA" id="ARBA00022670"/>
    </source>
</evidence>
<dbReference type="PROSITE" id="PS51935">
    <property type="entry name" value="NLPC_P60"/>
    <property type="match status" value="1"/>
</dbReference>
<dbReference type="GO" id="GO:0008234">
    <property type="term" value="F:cysteine-type peptidase activity"/>
    <property type="evidence" value="ECO:0007669"/>
    <property type="project" value="UniProtKB-KW"/>
</dbReference>
<feature type="chain" id="PRO_5039319975" evidence="6">
    <location>
        <begin position="28"/>
        <end position="320"/>
    </location>
</feature>
<feature type="domain" description="SLH" evidence="7">
    <location>
        <begin position="267"/>
        <end position="320"/>
    </location>
</feature>
<comment type="caution">
    <text evidence="9">The sequence shown here is derived from an EMBL/GenBank/DDBJ whole genome shotgun (WGS) entry which is preliminary data.</text>
</comment>
<evidence type="ECO:0000256" key="6">
    <source>
        <dbReference type="SAM" id="SignalP"/>
    </source>
</evidence>
<dbReference type="InterPro" id="IPR001119">
    <property type="entry name" value="SLH_dom"/>
</dbReference>
<dbReference type="EMBL" id="VIGD01000005">
    <property type="protein sequence ID" value="TQE91445.1"/>
    <property type="molecule type" value="Genomic_DNA"/>
</dbReference>
<dbReference type="SUPFAM" id="SSF54001">
    <property type="entry name" value="Cysteine proteinases"/>
    <property type="match status" value="1"/>
</dbReference>
<evidence type="ECO:0000313" key="9">
    <source>
        <dbReference type="EMBL" id="TQE91445.1"/>
    </source>
</evidence>
<dbReference type="GO" id="GO:0006508">
    <property type="term" value="P:proteolysis"/>
    <property type="evidence" value="ECO:0007669"/>
    <property type="project" value="UniProtKB-KW"/>
</dbReference>
<dbReference type="RefSeq" id="WP_141601760.1">
    <property type="nucleotide sequence ID" value="NZ_VIGD01000005.1"/>
</dbReference>
<name>A0A540V3X2_9BACL</name>
<dbReference type="InterPro" id="IPR051202">
    <property type="entry name" value="Peptidase_C40"/>
</dbReference>
<evidence type="ECO:0000259" key="7">
    <source>
        <dbReference type="PROSITE" id="PS51272"/>
    </source>
</evidence>
<comment type="similarity">
    <text evidence="1">Belongs to the peptidase C40 family.</text>
</comment>
<keyword evidence="2" id="KW-0645">Protease</keyword>
<reference evidence="9 10" key="1">
    <citation type="submission" date="2019-06" db="EMBL/GenBank/DDBJ databases">
        <title>Genome sequence of Ureibacillus terrenus.</title>
        <authorList>
            <person name="Maclea K.S."/>
            <person name="Simoes M."/>
        </authorList>
    </citation>
    <scope>NUCLEOTIDE SEQUENCE [LARGE SCALE GENOMIC DNA]</scope>
    <source>
        <strain evidence="9 10">ATCC BAA-384</strain>
    </source>
</reference>
<evidence type="ECO:0000256" key="3">
    <source>
        <dbReference type="ARBA" id="ARBA00022801"/>
    </source>
</evidence>
<protein>
    <submittedName>
        <fullName evidence="9">Peptidase</fullName>
    </submittedName>
</protein>
<dbReference type="PANTHER" id="PTHR47053">
    <property type="entry name" value="MUREIN DD-ENDOPEPTIDASE MEPH-RELATED"/>
    <property type="match status" value="1"/>
</dbReference>
<dbReference type="PROSITE" id="PS51272">
    <property type="entry name" value="SLH"/>
    <property type="match status" value="2"/>
</dbReference>
<evidence type="ECO:0000256" key="5">
    <source>
        <dbReference type="SAM" id="Coils"/>
    </source>
</evidence>
<dbReference type="OrthoDB" id="9813368at2"/>
<accession>A0A540V3X2</accession>
<dbReference type="Pfam" id="PF00877">
    <property type="entry name" value="NLPC_P60"/>
    <property type="match status" value="1"/>
</dbReference>
<dbReference type="AlphaFoldDB" id="A0A540V3X2"/>
<evidence type="ECO:0000256" key="1">
    <source>
        <dbReference type="ARBA" id="ARBA00007074"/>
    </source>
</evidence>
<keyword evidence="3" id="KW-0378">Hydrolase</keyword>
<dbReference type="InterPro" id="IPR000064">
    <property type="entry name" value="NLP_P60_dom"/>
</dbReference>
<evidence type="ECO:0000313" key="10">
    <source>
        <dbReference type="Proteomes" id="UP000315753"/>
    </source>
</evidence>
<evidence type="ECO:0000259" key="8">
    <source>
        <dbReference type="PROSITE" id="PS51935"/>
    </source>
</evidence>
<feature type="domain" description="NlpC/P60" evidence="8">
    <location>
        <begin position="29"/>
        <end position="151"/>
    </location>
</feature>
<keyword evidence="4" id="KW-0788">Thiol protease</keyword>
<keyword evidence="6" id="KW-0732">Signal</keyword>
<dbReference type="Proteomes" id="UP000315753">
    <property type="component" value="Unassembled WGS sequence"/>
</dbReference>
<evidence type="ECO:0000256" key="4">
    <source>
        <dbReference type="ARBA" id="ARBA00022807"/>
    </source>
</evidence>
<feature type="signal peptide" evidence="6">
    <location>
        <begin position="1"/>
        <end position="27"/>
    </location>
</feature>
<proteinExistence type="inferred from homology"/>
<feature type="coiled-coil region" evidence="5">
    <location>
        <begin position="151"/>
        <end position="178"/>
    </location>
</feature>
<dbReference type="Gene3D" id="3.90.1720.10">
    <property type="entry name" value="endopeptidase domain like (from Nostoc punctiforme)"/>
    <property type="match status" value="1"/>
</dbReference>
<dbReference type="PANTHER" id="PTHR47053:SF1">
    <property type="entry name" value="MUREIN DD-ENDOPEPTIDASE MEPH-RELATED"/>
    <property type="match status" value="1"/>
</dbReference>
<dbReference type="InterPro" id="IPR038765">
    <property type="entry name" value="Papain-like_cys_pep_sf"/>
</dbReference>
<keyword evidence="10" id="KW-1185">Reference proteome</keyword>
<keyword evidence="5" id="KW-0175">Coiled coil</keyword>
<sequence>MKKRWLAPIFISFMLVSGVSVSQPATAEAATVNDLVATAKKYIGVPYKYGGTTTSGFDCSGFTQFVFSKLGISLKRTSAEQYTQGTAVSKSNLKVGDLVFFNTSGKGVSHVGIYLGNNQFISSTTSSGVRIDNINDPYYWGSRYVGARRVANFTNEQAKQVQETAKKAQEEVKSSTVDLSIYASRGEVALRLASELNLDTSDKNSPFTDVKSDSKYAGAVTALNKLQIFTGDGSGKFNPNSPITRAQMAKVLVLSFDLKMKGSAKTFKDVPKSHWAYEYIQILASNGITIGRPDGTFGVNDYTTFTHLDTFIERIRTNVK</sequence>
<organism evidence="9 10">
    <name type="scientific">Ureibacillus terrenus</name>
    <dbReference type="NCBI Taxonomy" id="118246"/>
    <lineage>
        <taxon>Bacteria</taxon>
        <taxon>Bacillati</taxon>
        <taxon>Bacillota</taxon>
        <taxon>Bacilli</taxon>
        <taxon>Bacillales</taxon>
        <taxon>Caryophanaceae</taxon>
        <taxon>Ureibacillus</taxon>
    </lineage>
</organism>
<dbReference type="Pfam" id="PF00395">
    <property type="entry name" value="SLH"/>
    <property type="match status" value="2"/>
</dbReference>
<gene>
    <name evidence="9" type="ORF">FKZ59_05570</name>
</gene>
<feature type="domain" description="SLH" evidence="7">
    <location>
        <begin position="203"/>
        <end position="266"/>
    </location>
</feature>